<reference evidence="2" key="1">
    <citation type="submission" date="2020-02" db="EMBL/GenBank/DDBJ databases">
        <authorList>
            <person name="Meier V. D."/>
        </authorList>
    </citation>
    <scope>NUCLEOTIDE SEQUENCE</scope>
    <source>
        <strain evidence="2">AVDCRST_MAG49</strain>
    </source>
</reference>
<accession>A0A6J4VDW6</accession>
<dbReference type="AlphaFoldDB" id="A0A6J4VDW6"/>
<name>A0A6J4VDW6_9BACT</name>
<dbReference type="InterPro" id="IPR038735">
    <property type="entry name" value="MSMEG_1276-like_NTP-PPase_dom"/>
</dbReference>
<dbReference type="CDD" id="cd11532">
    <property type="entry name" value="NTP-PPase_COG4997"/>
    <property type="match status" value="1"/>
</dbReference>
<proteinExistence type="predicted"/>
<feature type="region of interest" description="Disordered" evidence="1">
    <location>
        <begin position="104"/>
        <end position="124"/>
    </location>
</feature>
<sequence length="124" mass="13256">MTPASAEPMGGKPVRDRIQERLQAAGVRPTPRPLGPDEYVAAPTRAEEAAEFAADGRLEELADVVEVVHAVLAARGLDWAALDETRLVKRATWGGFERRLLLLETGEASEPSGHPSPSGLPARP</sequence>
<organism evidence="2">
    <name type="scientific">uncultured Thermomicrobiales bacterium</name>
    <dbReference type="NCBI Taxonomy" id="1645740"/>
    <lineage>
        <taxon>Bacteria</taxon>
        <taxon>Pseudomonadati</taxon>
        <taxon>Thermomicrobiota</taxon>
        <taxon>Thermomicrobia</taxon>
        <taxon>Thermomicrobiales</taxon>
        <taxon>environmental samples</taxon>
    </lineage>
</organism>
<dbReference type="EMBL" id="CADCWG010000303">
    <property type="protein sequence ID" value="CAA9575885.1"/>
    <property type="molecule type" value="Genomic_DNA"/>
</dbReference>
<gene>
    <name evidence="2" type="ORF">AVDCRST_MAG49-4212</name>
</gene>
<evidence type="ECO:0000313" key="2">
    <source>
        <dbReference type="EMBL" id="CAA9575885.1"/>
    </source>
</evidence>
<protein>
    <submittedName>
        <fullName evidence="2">Uncharacterized protein</fullName>
    </submittedName>
</protein>
<evidence type="ECO:0000256" key="1">
    <source>
        <dbReference type="SAM" id="MobiDB-lite"/>
    </source>
</evidence>